<feature type="compositionally biased region" description="Basic and acidic residues" evidence="1">
    <location>
        <begin position="81"/>
        <end position="94"/>
    </location>
</feature>
<dbReference type="HOGENOM" id="CLU_2257681_0_0_11"/>
<sequence length="103" mass="11694">MQHDSFSLPSNGSTTPDLERVVEALNTQDTFDRAQVAWLMSQAMRWGYENRIAEENAAYPPEPVFILGRWFDQATERARADATARWPRPGDFRGHASKQQVAA</sequence>
<accession>I0H2F3</accession>
<protein>
    <submittedName>
        <fullName evidence="2">Uncharacterized protein</fullName>
    </submittedName>
</protein>
<dbReference type="Proteomes" id="UP000007882">
    <property type="component" value="Chromosome"/>
</dbReference>
<dbReference type="PATRIC" id="fig|512565.3.peg.1977"/>
<dbReference type="KEGG" id="ams:AMIS_19700"/>
<reference evidence="2 3" key="1">
    <citation type="submission" date="2012-02" db="EMBL/GenBank/DDBJ databases">
        <title>Complete genome sequence of Actinoplanes missouriensis 431 (= NBRC 102363).</title>
        <authorList>
            <person name="Ohnishi Y."/>
            <person name="Ishikawa J."/>
            <person name="Sekine M."/>
            <person name="Hosoyama A."/>
            <person name="Harada T."/>
            <person name="Narita H."/>
            <person name="Hata T."/>
            <person name="Konno Y."/>
            <person name="Tutikane K."/>
            <person name="Fujita N."/>
            <person name="Horinouchi S."/>
            <person name="Hayakawa M."/>
        </authorList>
    </citation>
    <scope>NUCLEOTIDE SEQUENCE [LARGE SCALE GENOMIC DNA]</scope>
    <source>
        <strain evidence="3">ATCC 14538 / DSM 43046 / CBS 188.64 / JCM 3121 / NBRC 102363 / NCIMB 12654 / NRRL B-3342 / UNCC 431</strain>
    </source>
</reference>
<gene>
    <name evidence="2" type="ordered locus">AMIS_19700</name>
</gene>
<evidence type="ECO:0000313" key="3">
    <source>
        <dbReference type="Proteomes" id="UP000007882"/>
    </source>
</evidence>
<evidence type="ECO:0000256" key="1">
    <source>
        <dbReference type="SAM" id="MobiDB-lite"/>
    </source>
</evidence>
<dbReference type="EMBL" id="AP012319">
    <property type="protein sequence ID" value="BAL87190.1"/>
    <property type="molecule type" value="Genomic_DNA"/>
</dbReference>
<evidence type="ECO:0000313" key="2">
    <source>
        <dbReference type="EMBL" id="BAL87190.1"/>
    </source>
</evidence>
<proteinExistence type="predicted"/>
<name>I0H2F3_ACTM4</name>
<feature type="region of interest" description="Disordered" evidence="1">
    <location>
        <begin position="81"/>
        <end position="103"/>
    </location>
</feature>
<dbReference type="AlphaFoldDB" id="I0H2F3"/>
<organism evidence="2 3">
    <name type="scientific">Actinoplanes missouriensis (strain ATCC 14538 / DSM 43046 / CBS 188.64 / JCM 3121 / NBRC 102363 / NCIMB 12654 / NRRL B-3342 / UNCC 431)</name>
    <dbReference type="NCBI Taxonomy" id="512565"/>
    <lineage>
        <taxon>Bacteria</taxon>
        <taxon>Bacillati</taxon>
        <taxon>Actinomycetota</taxon>
        <taxon>Actinomycetes</taxon>
        <taxon>Micromonosporales</taxon>
        <taxon>Micromonosporaceae</taxon>
        <taxon>Actinoplanes</taxon>
    </lineage>
</organism>
<keyword evidence="3" id="KW-1185">Reference proteome</keyword>
<dbReference type="STRING" id="512565.AMIS_19700"/>